<comment type="subcellular location">
    <subcellularLocation>
        <location evidence="1">Membrane</location>
        <topology evidence="1">Multi-pass membrane protein</topology>
    </subcellularLocation>
</comment>
<feature type="transmembrane region" description="Helical" evidence="6">
    <location>
        <begin position="226"/>
        <end position="246"/>
    </location>
</feature>
<feature type="transmembrane region" description="Helical" evidence="6">
    <location>
        <begin position="143"/>
        <end position="163"/>
    </location>
</feature>
<dbReference type="PROSITE" id="PS51012">
    <property type="entry name" value="ABC_TM2"/>
    <property type="match status" value="1"/>
</dbReference>
<comment type="caution">
    <text evidence="8">The sequence shown here is derived from an EMBL/GenBank/DDBJ whole genome shotgun (WGS) entry which is preliminary data.</text>
</comment>
<evidence type="ECO:0000313" key="8">
    <source>
        <dbReference type="EMBL" id="MBP2324843.1"/>
    </source>
</evidence>
<feature type="domain" description="ABC transmembrane type-2" evidence="7">
    <location>
        <begin position="24"/>
        <end position="249"/>
    </location>
</feature>
<dbReference type="EMBL" id="JAGINW010000001">
    <property type="protein sequence ID" value="MBP2324843.1"/>
    <property type="molecule type" value="Genomic_DNA"/>
</dbReference>
<dbReference type="PIRSF" id="PIRSF006648">
    <property type="entry name" value="DrrB"/>
    <property type="match status" value="1"/>
</dbReference>
<dbReference type="Pfam" id="PF12698">
    <property type="entry name" value="ABC2_membrane_3"/>
    <property type="match status" value="1"/>
</dbReference>
<evidence type="ECO:0000256" key="2">
    <source>
        <dbReference type="ARBA" id="ARBA00022692"/>
    </source>
</evidence>
<sequence>MSVMSSLPRLTVTETKLFFREPIVVFFTLAFAPILLVVLGLIPSMREVSADLGGVPAINAYLPVIIAMGLALFALNGLAQLFASYREKGVLRRMQTTPVKPIVMISAQILMATILSVVTMLVMIVIGRFAFDVNLPRQLPGFLVSYLLAALAMLAVGLLVAALAPSGKSASAISTLVFFPLVFFAGLWVPRATMNDVLRTISDLTPLGAAVQSLQDTTAGNWPQPLYLAVLLGWTIVAGGLAARYFRWE</sequence>
<evidence type="ECO:0000256" key="3">
    <source>
        <dbReference type="ARBA" id="ARBA00022989"/>
    </source>
</evidence>
<keyword evidence="5" id="KW-0046">Antibiotic resistance</keyword>
<evidence type="ECO:0000259" key="7">
    <source>
        <dbReference type="PROSITE" id="PS51012"/>
    </source>
</evidence>
<keyword evidence="4 6" id="KW-0472">Membrane</keyword>
<dbReference type="PANTHER" id="PTHR43027:SF2">
    <property type="entry name" value="TRANSPORT PERMEASE PROTEIN"/>
    <property type="match status" value="1"/>
</dbReference>
<accession>A0ABS4TK90</accession>
<dbReference type="RefSeq" id="WP_245378401.1">
    <property type="nucleotide sequence ID" value="NZ_JAGINW010000001.1"/>
</dbReference>
<dbReference type="InterPro" id="IPR052902">
    <property type="entry name" value="ABC-2_transporter"/>
</dbReference>
<evidence type="ECO:0000256" key="5">
    <source>
        <dbReference type="ARBA" id="ARBA00023251"/>
    </source>
</evidence>
<dbReference type="Proteomes" id="UP001519332">
    <property type="component" value="Unassembled WGS sequence"/>
</dbReference>
<feature type="transmembrane region" description="Helical" evidence="6">
    <location>
        <begin position="62"/>
        <end position="82"/>
    </location>
</feature>
<protein>
    <submittedName>
        <fullName evidence="8">ABC-2 type transport system permease protein</fullName>
    </submittedName>
</protein>
<evidence type="ECO:0000256" key="4">
    <source>
        <dbReference type="ARBA" id="ARBA00023136"/>
    </source>
</evidence>
<feature type="transmembrane region" description="Helical" evidence="6">
    <location>
        <begin position="170"/>
        <end position="189"/>
    </location>
</feature>
<feature type="transmembrane region" description="Helical" evidence="6">
    <location>
        <begin position="23"/>
        <end position="42"/>
    </location>
</feature>
<keyword evidence="3 6" id="KW-1133">Transmembrane helix</keyword>
<dbReference type="InterPro" id="IPR013525">
    <property type="entry name" value="ABC2_TM"/>
</dbReference>
<keyword evidence="9" id="KW-1185">Reference proteome</keyword>
<proteinExistence type="predicted"/>
<dbReference type="PANTHER" id="PTHR43027">
    <property type="entry name" value="DOXORUBICIN RESISTANCE ABC TRANSPORTER PERMEASE PROTEIN DRRC-RELATED"/>
    <property type="match status" value="1"/>
</dbReference>
<keyword evidence="2 6" id="KW-0812">Transmembrane</keyword>
<name>A0ABS4TK90_9PSEU</name>
<dbReference type="InterPro" id="IPR000412">
    <property type="entry name" value="ABC_2_transport"/>
</dbReference>
<feature type="transmembrane region" description="Helical" evidence="6">
    <location>
        <begin position="102"/>
        <end position="131"/>
    </location>
</feature>
<dbReference type="InterPro" id="IPR047817">
    <property type="entry name" value="ABC2_TM_bact-type"/>
</dbReference>
<gene>
    <name evidence="8" type="ORF">JOF56_005228</name>
</gene>
<evidence type="ECO:0000313" key="9">
    <source>
        <dbReference type="Proteomes" id="UP001519332"/>
    </source>
</evidence>
<reference evidence="8 9" key="1">
    <citation type="submission" date="2021-03" db="EMBL/GenBank/DDBJ databases">
        <title>Sequencing the genomes of 1000 actinobacteria strains.</title>
        <authorList>
            <person name="Klenk H.-P."/>
        </authorList>
    </citation>
    <scope>NUCLEOTIDE SEQUENCE [LARGE SCALE GENOMIC DNA]</scope>
    <source>
        <strain evidence="8 9">DSM 46670</strain>
    </source>
</reference>
<evidence type="ECO:0000256" key="1">
    <source>
        <dbReference type="ARBA" id="ARBA00004141"/>
    </source>
</evidence>
<organism evidence="8 9">
    <name type="scientific">Kibdelosporangium banguiense</name>
    <dbReference type="NCBI Taxonomy" id="1365924"/>
    <lineage>
        <taxon>Bacteria</taxon>
        <taxon>Bacillati</taxon>
        <taxon>Actinomycetota</taxon>
        <taxon>Actinomycetes</taxon>
        <taxon>Pseudonocardiales</taxon>
        <taxon>Pseudonocardiaceae</taxon>
        <taxon>Kibdelosporangium</taxon>
    </lineage>
</organism>
<evidence type="ECO:0000256" key="6">
    <source>
        <dbReference type="SAM" id="Phobius"/>
    </source>
</evidence>